<evidence type="ECO:0000256" key="1">
    <source>
        <dbReference type="SAM" id="Phobius"/>
    </source>
</evidence>
<reference evidence="2 3" key="1">
    <citation type="submission" date="2024-07" db="EMBL/GenBank/DDBJ databases">
        <authorList>
            <person name="Li M."/>
        </authorList>
    </citation>
    <scope>NUCLEOTIDE SEQUENCE [LARGE SCALE GENOMIC DNA]</scope>
    <source>
        <strain evidence="2 3">25A3E</strain>
    </source>
</reference>
<evidence type="ECO:0000313" key="3">
    <source>
        <dbReference type="Proteomes" id="UP001560296"/>
    </source>
</evidence>
<proteinExistence type="predicted"/>
<name>A0ABV3YYK5_9PSED</name>
<dbReference type="EMBL" id="JBFTEG010000025">
    <property type="protein sequence ID" value="MEX6504422.1"/>
    <property type="molecule type" value="Genomic_DNA"/>
</dbReference>
<dbReference type="RefSeq" id="WP_369289357.1">
    <property type="nucleotide sequence ID" value="NZ_JBFTEG010000025.1"/>
</dbReference>
<keyword evidence="1" id="KW-0812">Transmembrane</keyword>
<organism evidence="2 3">
    <name type="scientific">Pseudomonas zhanjiangensis</name>
    <dbReference type="NCBI Taxonomy" id="3239015"/>
    <lineage>
        <taxon>Bacteria</taxon>
        <taxon>Pseudomonadati</taxon>
        <taxon>Pseudomonadota</taxon>
        <taxon>Gammaproteobacteria</taxon>
        <taxon>Pseudomonadales</taxon>
        <taxon>Pseudomonadaceae</taxon>
        <taxon>Pseudomonas</taxon>
    </lineage>
</organism>
<feature type="transmembrane region" description="Helical" evidence="1">
    <location>
        <begin position="6"/>
        <end position="25"/>
    </location>
</feature>
<keyword evidence="3" id="KW-1185">Reference proteome</keyword>
<comment type="caution">
    <text evidence="2">The sequence shown here is derived from an EMBL/GenBank/DDBJ whole genome shotgun (WGS) entry which is preliminary data.</text>
</comment>
<keyword evidence="1" id="KW-1133">Transmembrane helix</keyword>
<gene>
    <name evidence="2" type="ORF">AB5S05_20400</name>
</gene>
<sequence length="49" mass="5585">MELLYVIIGVPTFLLLTAAIGIPITKHLDRKMAAKMEHVIFKGKIRKKH</sequence>
<evidence type="ECO:0000313" key="2">
    <source>
        <dbReference type="EMBL" id="MEX6504422.1"/>
    </source>
</evidence>
<accession>A0ABV3YYK5</accession>
<protein>
    <submittedName>
        <fullName evidence="2">Uncharacterized protein</fullName>
    </submittedName>
</protein>
<dbReference type="Proteomes" id="UP001560296">
    <property type="component" value="Unassembled WGS sequence"/>
</dbReference>
<keyword evidence="1" id="KW-0472">Membrane</keyword>